<sequence>MKKIYLLFSLITINSISAQNIETINIPKGVVYNYVDNNLNDKAKQLIIKNLEKNKYSILEEHLIVGPELWKRFQKIEKLQKIKGNITFVVDDLKLSGKYSPTLNDTKLIWDEFKKEITGNYKIRKANEHELKYYWSVISFDIDEPLLIVETENHNYILNFLKSNLKLLWLDEAPKLEYHNPIDNKTYTSEGGFKSYRNGQEITSTPMGTKETALEKVVLLSSDLEFKENSSVEDVGLIIDQTKTIFEELFKNSDESGKIMIQFELKKDNNEIEFAVKDAIDMTIMKEFEKKINNTKFPNSKKDPIKLQLIFKVNSFND</sequence>
<dbReference type="RefSeq" id="WP_140001022.1">
    <property type="nucleotide sequence ID" value="NZ_VFJE01000055.1"/>
</dbReference>
<evidence type="ECO:0000313" key="2">
    <source>
        <dbReference type="Proteomes" id="UP000319175"/>
    </source>
</evidence>
<evidence type="ECO:0000313" key="1">
    <source>
        <dbReference type="EMBL" id="TPD66862.1"/>
    </source>
</evidence>
<gene>
    <name evidence="1" type="ORF">FJA49_11280</name>
</gene>
<reference evidence="1 2" key="1">
    <citation type="submission" date="2019-06" db="EMBL/GenBank/DDBJ databases">
        <title>Flavobacterium sp. MaA-Y11 from geoumgang.</title>
        <authorList>
            <person name="Jeong S."/>
        </authorList>
    </citation>
    <scope>NUCLEOTIDE SEQUENCE [LARGE SCALE GENOMIC DNA]</scope>
    <source>
        <strain evidence="1 2">MaA-Y11</strain>
    </source>
</reference>
<comment type="caution">
    <text evidence="1">The sequence shown here is derived from an EMBL/GenBank/DDBJ whole genome shotgun (WGS) entry which is preliminary data.</text>
</comment>
<accession>A0A501Q3F0</accession>
<dbReference type="Proteomes" id="UP000319175">
    <property type="component" value="Unassembled WGS sequence"/>
</dbReference>
<dbReference type="AlphaFoldDB" id="A0A501Q3F0"/>
<protein>
    <submittedName>
        <fullName evidence="1">Uncharacterized protein</fullName>
    </submittedName>
</protein>
<name>A0A501Q3F0_9FLAO</name>
<dbReference type="OrthoDB" id="1336082at2"/>
<reference evidence="1 2" key="2">
    <citation type="submission" date="2019-06" db="EMBL/GenBank/DDBJ databases">
        <authorList>
            <person name="Seo Y."/>
        </authorList>
    </citation>
    <scope>NUCLEOTIDE SEQUENCE [LARGE SCALE GENOMIC DNA]</scope>
    <source>
        <strain evidence="1 2">MaA-Y11</strain>
    </source>
</reference>
<dbReference type="EMBL" id="VFJE01000055">
    <property type="protein sequence ID" value="TPD66862.1"/>
    <property type="molecule type" value="Genomic_DNA"/>
</dbReference>
<proteinExistence type="predicted"/>
<keyword evidence="2" id="KW-1185">Reference proteome</keyword>
<organism evidence="1 2">
    <name type="scientific">Flavobacterium microcysteis</name>
    <dbReference type="NCBI Taxonomy" id="2596891"/>
    <lineage>
        <taxon>Bacteria</taxon>
        <taxon>Pseudomonadati</taxon>
        <taxon>Bacteroidota</taxon>
        <taxon>Flavobacteriia</taxon>
        <taxon>Flavobacteriales</taxon>
        <taxon>Flavobacteriaceae</taxon>
        <taxon>Flavobacterium</taxon>
    </lineage>
</organism>